<keyword evidence="2" id="KW-1185">Reference proteome</keyword>
<dbReference type="InterPro" id="IPR036520">
    <property type="entry name" value="UPF0759_sf"/>
</dbReference>
<proteinExistence type="predicted"/>
<evidence type="ECO:0000313" key="1">
    <source>
        <dbReference type="EMBL" id="MBG9376647.1"/>
    </source>
</evidence>
<dbReference type="RefSeq" id="WP_196990650.1">
    <property type="nucleotide sequence ID" value="NZ_JADWYR010000001.1"/>
</dbReference>
<dbReference type="Gene3D" id="3.20.20.410">
    <property type="entry name" value="Protein of unknown function UPF0759"/>
    <property type="match status" value="1"/>
</dbReference>
<name>A0A931GYL6_9BACT</name>
<dbReference type="EMBL" id="JADWYR010000001">
    <property type="protein sequence ID" value="MBG9376647.1"/>
    <property type="molecule type" value="Genomic_DNA"/>
</dbReference>
<dbReference type="InterPro" id="IPR002763">
    <property type="entry name" value="DUF72"/>
</dbReference>
<reference evidence="1" key="1">
    <citation type="submission" date="2020-11" db="EMBL/GenBank/DDBJ databases">
        <title>Bacterial whole genome sequence for Panacibacter sp. DH6.</title>
        <authorList>
            <person name="Le V."/>
            <person name="Ko S."/>
            <person name="Ahn C.-Y."/>
            <person name="Oh H.-M."/>
        </authorList>
    </citation>
    <scope>NUCLEOTIDE SEQUENCE</scope>
    <source>
        <strain evidence="1">DH6</strain>
    </source>
</reference>
<dbReference type="Proteomes" id="UP000628448">
    <property type="component" value="Unassembled WGS sequence"/>
</dbReference>
<gene>
    <name evidence="1" type="ORF">I5907_10400</name>
</gene>
<sequence length="311" mass="36262">MEFGRVDGSLLNNIDFTLPEEPASNQHVLKGKTAHKPKVYIGCAKWGRPEWVGKIYPLKTKEKDFLQHYVEHYNCIELNATHYKIYGAAGIAKWAEKAKDKDFLFCPKMYQGVTHRGSLKGKDFITSEFFRGIVAFEDHLGPIFVQVSDSFSPKRKAELFDYLASLPTDLQFFLEVRHPDWFSVDAIREELFDRLRSLNMGAVITDTSGRRDCAHMHLTIPKTFIRYVGNSLHPSDYTRTDMWIDRMKYWLDKGLEELYFFMHMHDETYSPELTVYLVDKLNAACNLQLQKPVFIKNDQNQVPLKKQQSLF</sequence>
<dbReference type="AlphaFoldDB" id="A0A931GYL6"/>
<accession>A0A931GYL6</accession>
<dbReference type="PANTHER" id="PTHR30348:SF9">
    <property type="entry name" value="UPF0759 PROTEIN YECE"/>
    <property type="match status" value="1"/>
</dbReference>
<dbReference type="SUPFAM" id="SSF117396">
    <property type="entry name" value="TM1631-like"/>
    <property type="match status" value="1"/>
</dbReference>
<dbReference type="Pfam" id="PF01904">
    <property type="entry name" value="DUF72"/>
    <property type="match status" value="1"/>
</dbReference>
<evidence type="ECO:0000313" key="2">
    <source>
        <dbReference type="Proteomes" id="UP000628448"/>
    </source>
</evidence>
<dbReference type="PANTHER" id="PTHR30348">
    <property type="entry name" value="UNCHARACTERIZED PROTEIN YECE"/>
    <property type="match status" value="1"/>
</dbReference>
<protein>
    <submittedName>
        <fullName evidence="1">DUF72 domain-containing protein</fullName>
    </submittedName>
</protein>
<comment type="caution">
    <text evidence="1">The sequence shown here is derived from an EMBL/GenBank/DDBJ whole genome shotgun (WGS) entry which is preliminary data.</text>
</comment>
<organism evidence="1 2">
    <name type="scientific">Panacibacter microcysteis</name>
    <dbReference type="NCBI Taxonomy" id="2793269"/>
    <lineage>
        <taxon>Bacteria</taxon>
        <taxon>Pseudomonadati</taxon>
        <taxon>Bacteroidota</taxon>
        <taxon>Chitinophagia</taxon>
        <taxon>Chitinophagales</taxon>
        <taxon>Chitinophagaceae</taxon>
        <taxon>Panacibacter</taxon>
    </lineage>
</organism>